<dbReference type="AlphaFoldDB" id="A0AAN6P0E2"/>
<keyword evidence="2" id="KW-1185">Reference proteome</keyword>
<gene>
    <name evidence="1" type="ORF">QBC32DRAFT_253087</name>
</gene>
<reference evidence="1" key="1">
    <citation type="journal article" date="2023" name="Mol. Phylogenet. Evol.">
        <title>Genome-scale phylogeny and comparative genomics of the fungal order Sordariales.</title>
        <authorList>
            <person name="Hensen N."/>
            <person name="Bonometti L."/>
            <person name="Westerberg I."/>
            <person name="Brannstrom I.O."/>
            <person name="Guillou S."/>
            <person name="Cros-Aarteil S."/>
            <person name="Calhoun S."/>
            <person name="Haridas S."/>
            <person name="Kuo A."/>
            <person name="Mondo S."/>
            <person name="Pangilinan J."/>
            <person name="Riley R."/>
            <person name="LaButti K."/>
            <person name="Andreopoulos B."/>
            <person name="Lipzen A."/>
            <person name="Chen C."/>
            <person name="Yan M."/>
            <person name="Daum C."/>
            <person name="Ng V."/>
            <person name="Clum A."/>
            <person name="Steindorff A."/>
            <person name="Ohm R.A."/>
            <person name="Martin F."/>
            <person name="Silar P."/>
            <person name="Natvig D.O."/>
            <person name="Lalanne C."/>
            <person name="Gautier V."/>
            <person name="Ament-Velasquez S.L."/>
            <person name="Kruys A."/>
            <person name="Hutchinson M.I."/>
            <person name="Powell A.J."/>
            <person name="Barry K."/>
            <person name="Miller A.N."/>
            <person name="Grigoriev I.V."/>
            <person name="Debuchy R."/>
            <person name="Gladieux P."/>
            <person name="Hiltunen Thoren M."/>
            <person name="Johannesson H."/>
        </authorList>
    </citation>
    <scope>NUCLEOTIDE SEQUENCE</scope>
    <source>
        <strain evidence="1">CBS 626.80</strain>
    </source>
</reference>
<proteinExistence type="predicted"/>
<sequence length="322" mass="37335">MACVSQIAVEPNPSSSILSPATTMSDEGVTCGLDTGSYRPFQLFLLPVEIQLQIYRFAWMTGPLEIRTIRGRLKYSDAAPLTHMNRMRIEIFQREISKKLKEQLSTVCIMGAVCRHMREVVYAEYFSRTQAVLQSNIGPPERVNSLTSSAVNNDVRQVVEKSVFVREHVRHACIVINDLYCTTPGSLRLFHWKHAKDDKLMSTFRWLLNLQKLKTLEVVFEQRQDLASRSGLFWEKGHQGLESAKPVIRSLPRLEKLVLRLEWCHPHSQEEAISWEEVPWFQEFRQAFLENTIVSEDAEQRCFKFTNHIGLTYPDWPCSYKI</sequence>
<name>A0AAN6P0E2_9PEZI</name>
<organism evidence="1 2">
    <name type="scientific">Pseudoneurospora amorphoporcata</name>
    <dbReference type="NCBI Taxonomy" id="241081"/>
    <lineage>
        <taxon>Eukaryota</taxon>
        <taxon>Fungi</taxon>
        <taxon>Dikarya</taxon>
        <taxon>Ascomycota</taxon>
        <taxon>Pezizomycotina</taxon>
        <taxon>Sordariomycetes</taxon>
        <taxon>Sordariomycetidae</taxon>
        <taxon>Sordariales</taxon>
        <taxon>Sordariaceae</taxon>
        <taxon>Pseudoneurospora</taxon>
    </lineage>
</organism>
<protein>
    <submittedName>
        <fullName evidence="1">Uncharacterized protein</fullName>
    </submittedName>
</protein>
<dbReference type="EMBL" id="MU859076">
    <property type="protein sequence ID" value="KAK3955420.1"/>
    <property type="molecule type" value="Genomic_DNA"/>
</dbReference>
<dbReference type="Proteomes" id="UP001303222">
    <property type="component" value="Unassembled WGS sequence"/>
</dbReference>
<evidence type="ECO:0000313" key="1">
    <source>
        <dbReference type="EMBL" id="KAK3955420.1"/>
    </source>
</evidence>
<accession>A0AAN6P0E2</accession>
<evidence type="ECO:0000313" key="2">
    <source>
        <dbReference type="Proteomes" id="UP001303222"/>
    </source>
</evidence>
<reference evidence="1" key="2">
    <citation type="submission" date="2023-06" db="EMBL/GenBank/DDBJ databases">
        <authorList>
            <consortium name="Lawrence Berkeley National Laboratory"/>
            <person name="Mondo S.J."/>
            <person name="Hensen N."/>
            <person name="Bonometti L."/>
            <person name="Westerberg I."/>
            <person name="Brannstrom I.O."/>
            <person name="Guillou S."/>
            <person name="Cros-Aarteil S."/>
            <person name="Calhoun S."/>
            <person name="Haridas S."/>
            <person name="Kuo A."/>
            <person name="Pangilinan J."/>
            <person name="Riley R."/>
            <person name="Labutti K."/>
            <person name="Andreopoulos B."/>
            <person name="Lipzen A."/>
            <person name="Chen C."/>
            <person name="Yanf M."/>
            <person name="Daum C."/>
            <person name="Ng V."/>
            <person name="Clum A."/>
            <person name="Steindorff A."/>
            <person name="Ohm R."/>
            <person name="Martin F."/>
            <person name="Silar P."/>
            <person name="Natvig D."/>
            <person name="Lalanne C."/>
            <person name="Gautier V."/>
            <person name="Ament-Velasquez S.L."/>
            <person name="Kruys A."/>
            <person name="Hutchinson M.I."/>
            <person name="Powell A.J."/>
            <person name="Barry K."/>
            <person name="Miller A.N."/>
            <person name="Grigoriev I.V."/>
            <person name="Debuchy R."/>
            <person name="Gladieux P."/>
            <person name="Thoren M.H."/>
            <person name="Johannesson H."/>
        </authorList>
    </citation>
    <scope>NUCLEOTIDE SEQUENCE</scope>
    <source>
        <strain evidence="1">CBS 626.80</strain>
    </source>
</reference>
<comment type="caution">
    <text evidence="1">The sequence shown here is derived from an EMBL/GenBank/DDBJ whole genome shotgun (WGS) entry which is preliminary data.</text>
</comment>